<dbReference type="EMBL" id="VSSQ01028624">
    <property type="protein sequence ID" value="MPM78411.1"/>
    <property type="molecule type" value="Genomic_DNA"/>
</dbReference>
<proteinExistence type="predicted"/>
<feature type="region of interest" description="Disordered" evidence="1">
    <location>
        <begin position="1"/>
        <end position="34"/>
    </location>
</feature>
<reference evidence="2" key="1">
    <citation type="submission" date="2019-08" db="EMBL/GenBank/DDBJ databases">
        <authorList>
            <person name="Kucharzyk K."/>
            <person name="Murdoch R.W."/>
            <person name="Higgins S."/>
            <person name="Loffler F."/>
        </authorList>
    </citation>
    <scope>NUCLEOTIDE SEQUENCE</scope>
</reference>
<organism evidence="2">
    <name type="scientific">bioreactor metagenome</name>
    <dbReference type="NCBI Taxonomy" id="1076179"/>
    <lineage>
        <taxon>unclassified sequences</taxon>
        <taxon>metagenomes</taxon>
        <taxon>ecological metagenomes</taxon>
    </lineage>
</organism>
<evidence type="ECO:0000256" key="1">
    <source>
        <dbReference type="SAM" id="MobiDB-lite"/>
    </source>
</evidence>
<evidence type="ECO:0000313" key="2">
    <source>
        <dbReference type="EMBL" id="MPM78411.1"/>
    </source>
</evidence>
<protein>
    <submittedName>
        <fullName evidence="2">Uncharacterized protein</fullName>
    </submittedName>
</protein>
<name>A0A645CN98_9ZZZZ</name>
<feature type="compositionally biased region" description="Basic and acidic residues" evidence="1">
    <location>
        <begin position="12"/>
        <end position="34"/>
    </location>
</feature>
<dbReference type="AlphaFoldDB" id="A0A645CN98"/>
<gene>
    <name evidence="2" type="ORF">SDC9_125422</name>
</gene>
<comment type="caution">
    <text evidence="2">The sequence shown here is derived from an EMBL/GenBank/DDBJ whole genome shotgun (WGS) entry which is preliminary data.</text>
</comment>
<sequence length="171" mass="19744">MRNVVADISEQDADKKAGRNQKCRADGQRKEQGDVKQLLCRAARVRRILPAQILRTNNRAARAERRENADDEVVERVHKRDAGNRRFANLGNHHRGGHADGHGEQLLQHQRNHEPPERGGGEHRPLNGRGIFHTVWVSRLLQRFRAYFSRTRHKLTERRRFSRFTGALAAS</sequence>
<accession>A0A645CN98</accession>